<dbReference type="GO" id="GO:0015074">
    <property type="term" value="P:DNA integration"/>
    <property type="evidence" value="ECO:0007669"/>
    <property type="project" value="InterPro"/>
</dbReference>
<evidence type="ECO:0000259" key="1">
    <source>
        <dbReference type="PROSITE" id="PS50994"/>
    </source>
</evidence>
<name>A0A5B6WZP5_9ROSI</name>
<keyword evidence="2" id="KW-0548">Nucleotidyltransferase</keyword>
<dbReference type="InterPro" id="IPR012337">
    <property type="entry name" value="RNaseH-like_sf"/>
</dbReference>
<dbReference type="GO" id="GO:0003676">
    <property type="term" value="F:nucleic acid binding"/>
    <property type="evidence" value="ECO:0007669"/>
    <property type="project" value="InterPro"/>
</dbReference>
<dbReference type="InterPro" id="IPR001584">
    <property type="entry name" value="Integrase_cat-core"/>
</dbReference>
<dbReference type="EMBL" id="SMMG02000001">
    <property type="protein sequence ID" value="KAA3486484.1"/>
    <property type="molecule type" value="Genomic_DNA"/>
</dbReference>
<dbReference type="OrthoDB" id="1909122at2759"/>
<sequence>MDFVLGLPLSPKKRDAIWVIIDRLTKPTYFILVHKNFSLDMLVELYVSEIVILHGVPVSIILVRDTRFTSRFWNKLQEALGTQLHFSITFHPQANGQFERVSFDVVFWNSKYLSLVEFAYNNSYQSNIKMALYEALYSCKCRTPLYWTELSEKKIHGVDLSYADLKRKEIEFQVSDKVFLKVSPWKKVFRFSRKGKLSPQFIRPYEIIEKIGPVAYRLSLTEFTMFFMCPCYDDPSHVISLTEVEIQPDMTYGEKPIKILACEMKELRNKKVALVKVLWQRHSIEEATWELKDTMRKQYPNLFTGKIFKDGNF</sequence>
<keyword evidence="3" id="KW-1185">Reference proteome</keyword>
<dbReference type="PROSITE" id="PS50994">
    <property type="entry name" value="INTEGRASE"/>
    <property type="match status" value="1"/>
</dbReference>
<reference evidence="3" key="1">
    <citation type="journal article" date="2019" name="Plant Biotechnol. J.">
        <title>Genome sequencing of the Australian wild diploid species Gossypium australe highlights disease resistance and delayed gland morphogenesis.</title>
        <authorList>
            <person name="Cai Y."/>
            <person name="Cai X."/>
            <person name="Wang Q."/>
            <person name="Wang P."/>
            <person name="Zhang Y."/>
            <person name="Cai C."/>
            <person name="Xu Y."/>
            <person name="Wang K."/>
            <person name="Zhou Z."/>
            <person name="Wang C."/>
            <person name="Geng S."/>
            <person name="Li B."/>
            <person name="Dong Q."/>
            <person name="Hou Y."/>
            <person name="Wang H."/>
            <person name="Ai P."/>
            <person name="Liu Z."/>
            <person name="Yi F."/>
            <person name="Sun M."/>
            <person name="An G."/>
            <person name="Cheng J."/>
            <person name="Zhang Y."/>
            <person name="Shi Q."/>
            <person name="Xie Y."/>
            <person name="Shi X."/>
            <person name="Chang Y."/>
            <person name="Huang F."/>
            <person name="Chen Y."/>
            <person name="Hong S."/>
            <person name="Mi L."/>
            <person name="Sun Q."/>
            <person name="Zhang L."/>
            <person name="Zhou B."/>
            <person name="Peng R."/>
            <person name="Zhang X."/>
            <person name="Liu F."/>
        </authorList>
    </citation>
    <scope>NUCLEOTIDE SEQUENCE [LARGE SCALE GENOMIC DNA]</scope>
    <source>
        <strain evidence="3">cv. PA1801</strain>
    </source>
</reference>
<dbReference type="GO" id="GO:0003964">
    <property type="term" value="F:RNA-directed DNA polymerase activity"/>
    <property type="evidence" value="ECO:0007669"/>
    <property type="project" value="UniProtKB-KW"/>
</dbReference>
<dbReference type="Gene3D" id="3.30.420.10">
    <property type="entry name" value="Ribonuclease H-like superfamily/Ribonuclease H"/>
    <property type="match status" value="1"/>
</dbReference>
<dbReference type="AlphaFoldDB" id="A0A5B6WZP5"/>
<organism evidence="2 3">
    <name type="scientific">Gossypium australe</name>
    <dbReference type="NCBI Taxonomy" id="47621"/>
    <lineage>
        <taxon>Eukaryota</taxon>
        <taxon>Viridiplantae</taxon>
        <taxon>Streptophyta</taxon>
        <taxon>Embryophyta</taxon>
        <taxon>Tracheophyta</taxon>
        <taxon>Spermatophyta</taxon>
        <taxon>Magnoliopsida</taxon>
        <taxon>eudicotyledons</taxon>
        <taxon>Gunneridae</taxon>
        <taxon>Pentapetalae</taxon>
        <taxon>rosids</taxon>
        <taxon>malvids</taxon>
        <taxon>Malvales</taxon>
        <taxon>Malvaceae</taxon>
        <taxon>Malvoideae</taxon>
        <taxon>Gossypium</taxon>
    </lineage>
</organism>
<dbReference type="PANTHER" id="PTHR45835">
    <property type="entry name" value="YALI0A06105P"/>
    <property type="match status" value="1"/>
</dbReference>
<evidence type="ECO:0000313" key="2">
    <source>
        <dbReference type="EMBL" id="KAA3486484.1"/>
    </source>
</evidence>
<proteinExistence type="predicted"/>
<comment type="caution">
    <text evidence="2">The sequence shown here is derived from an EMBL/GenBank/DDBJ whole genome shotgun (WGS) entry which is preliminary data.</text>
</comment>
<evidence type="ECO:0000313" key="3">
    <source>
        <dbReference type="Proteomes" id="UP000325315"/>
    </source>
</evidence>
<dbReference type="Pfam" id="PF24626">
    <property type="entry name" value="SH3_Tf2-1"/>
    <property type="match status" value="1"/>
</dbReference>
<keyword evidence="2" id="KW-0695">RNA-directed DNA polymerase</keyword>
<dbReference type="InterPro" id="IPR036397">
    <property type="entry name" value="RNaseH_sf"/>
</dbReference>
<dbReference type="PANTHER" id="PTHR45835:SF99">
    <property type="entry name" value="CHROMO DOMAIN-CONTAINING PROTEIN-RELATED"/>
    <property type="match status" value="1"/>
</dbReference>
<dbReference type="InterPro" id="IPR056924">
    <property type="entry name" value="SH3_Tf2-1"/>
</dbReference>
<gene>
    <name evidence="2" type="ORF">EPI10_030391</name>
</gene>
<feature type="domain" description="Integrase catalytic" evidence="1">
    <location>
        <begin position="1"/>
        <end position="101"/>
    </location>
</feature>
<dbReference type="Proteomes" id="UP000325315">
    <property type="component" value="Unassembled WGS sequence"/>
</dbReference>
<dbReference type="SUPFAM" id="SSF53098">
    <property type="entry name" value="Ribonuclease H-like"/>
    <property type="match status" value="1"/>
</dbReference>
<protein>
    <submittedName>
        <fullName evidence="2">Reverse transcriptase</fullName>
    </submittedName>
</protein>
<keyword evidence="2" id="KW-0808">Transferase</keyword>
<accession>A0A5B6WZP5</accession>